<name>V2WW06_MONRO</name>
<dbReference type="KEGG" id="mrr:Moror_10169"/>
<dbReference type="OrthoDB" id="3257768at2759"/>
<evidence type="ECO:0000313" key="2">
    <source>
        <dbReference type="EMBL" id="ESK84380.1"/>
    </source>
</evidence>
<dbReference type="STRING" id="1381753.V2WW06"/>
<keyword evidence="1" id="KW-0812">Transmembrane</keyword>
<proteinExistence type="predicted"/>
<dbReference type="Proteomes" id="UP000017559">
    <property type="component" value="Unassembled WGS sequence"/>
</dbReference>
<evidence type="ECO:0000256" key="1">
    <source>
        <dbReference type="SAM" id="Phobius"/>
    </source>
</evidence>
<gene>
    <name evidence="2" type="ORF">Moror_10169</name>
</gene>
<protein>
    <submittedName>
        <fullName evidence="2">Uncharacterized protein</fullName>
    </submittedName>
</protein>
<organism evidence="2 3">
    <name type="scientific">Moniliophthora roreri (strain MCA 2997)</name>
    <name type="common">Cocoa frosty pod rot fungus</name>
    <name type="synonym">Crinipellis roreri</name>
    <dbReference type="NCBI Taxonomy" id="1381753"/>
    <lineage>
        <taxon>Eukaryota</taxon>
        <taxon>Fungi</taxon>
        <taxon>Dikarya</taxon>
        <taxon>Basidiomycota</taxon>
        <taxon>Agaricomycotina</taxon>
        <taxon>Agaricomycetes</taxon>
        <taxon>Agaricomycetidae</taxon>
        <taxon>Agaricales</taxon>
        <taxon>Marasmiineae</taxon>
        <taxon>Marasmiaceae</taxon>
        <taxon>Moniliophthora</taxon>
    </lineage>
</organism>
<sequence length="461" mass="52229">MSISVDANFKQKAHARANDAPDPALGLGFGCFVPHEEYINIVKDHQQSEISHCIGFNAIWKANNKKSKGLRATGIGERYCNMDTILLFSIMTCFLLLLYISYNIACQWYKNFRTHMAAMPEYLQIPSSTMLHFKVPKFHLPAHIPSCFAPFSFNFTKGVGKTDREAIERNWLNLNSIAQCVSMMTAGDSQPINFIPEEVVTVSQVKKQIAEEDYKQEVKEKGSNHSPASAMIIEGLEILETFYSNYSSHSKAYQISTNESAELTNDTAEPNLMKLAGVSEEKIKELLSGYGENIITVDEAPNLLLKRQPPSWIWYIGVIGNPDNIKAIEASLCVEWCKAHARADQSQEELELLEEEMCQAIDFCIWRAQWWKDQVGCQQGISRHLAEGLRAYAMEQSELEMIRATTWSATWSPIRQRLATIMNALREDHDLDAMLQQLGTLTVELDLDVEDDIQEVDEDID</sequence>
<dbReference type="HOGENOM" id="CLU_003703_0_3_1"/>
<keyword evidence="1" id="KW-0472">Membrane</keyword>
<reference evidence="2 3" key="1">
    <citation type="journal article" date="2014" name="BMC Genomics">
        <title>Genome and secretome analysis of the hemibiotrophic fungal pathogen, Moniliophthora roreri, which causes frosty pod rot disease of cacao: mechanisms of the biotrophic and necrotrophic phases.</title>
        <authorList>
            <person name="Meinhardt L.W."/>
            <person name="Costa G.G.L."/>
            <person name="Thomazella D.P.T."/>
            <person name="Teixeira P.J.P.L."/>
            <person name="Carazzolle M.F."/>
            <person name="Schuster S.C."/>
            <person name="Carlson J.E."/>
            <person name="Guiltinan M.J."/>
            <person name="Mieczkowski P."/>
            <person name="Farmer A."/>
            <person name="Ramaraj T."/>
            <person name="Crozier J."/>
            <person name="Davis R.E."/>
            <person name="Shao J."/>
            <person name="Melnick R.L."/>
            <person name="Pereira G.A.G."/>
            <person name="Bailey B.A."/>
        </authorList>
    </citation>
    <scope>NUCLEOTIDE SEQUENCE [LARGE SCALE GENOMIC DNA]</scope>
    <source>
        <strain evidence="2 3">MCA 2997</strain>
    </source>
</reference>
<dbReference type="InterPro" id="IPR040521">
    <property type="entry name" value="KDZ"/>
</dbReference>
<evidence type="ECO:0000313" key="3">
    <source>
        <dbReference type="Proteomes" id="UP000017559"/>
    </source>
</evidence>
<accession>V2WW06</accession>
<comment type="caution">
    <text evidence="2">The sequence shown here is derived from an EMBL/GenBank/DDBJ whole genome shotgun (WGS) entry which is preliminary data.</text>
</comment>
<feature type="transmembrane region" description="Helical" evidence="1">
    <location>
        <begin position="85"/>
        <end position="105"/>
    </location>
</feature>
<dbReference type="EMBL" id="AWSO01001309">
    <property type="protein sequence ID" value="ESK84380.1"/>
    <property type="molecule type" value="Genomic_DNA"/>
</dbReference>
<dbReference type="AlphaFoldDB" id="V2WW06"/>
<dbReference type="Pfam" id="PF18758">
    <property type="entry name" value="KDZ"/>
    <property type="match status" value="1"/>
</dbReference>
<keyword evidence="3" id="KW-1185">Reference proteome</keyword>
<keyword evidence="1" id="KW-1133">Transmembrane helix</keyword>